<dbReference type="EMBL" id="VWFC01000004">
    <property type="protein sequence ID" value="KAB1329497.1"/>
    <property type="molecule type" value="Genomic_DNA"/>
</dbReference>
<dbReference type="AlphaFoldDB" id="A0A413ETY8"/>
<dbReference type="EMBL" id="QSBI01000007">
    <property type="protein sequence ID" value="RGX11173.1"/>
    <property type="molecule type" value="Genomic_DNA"/>
</dbReference>
<sequence>MAYLPSLYHTLYSHTIFPAFISSFPSYSEKNIYLCHTLSAHQRDETGKSVFLFLNGVNNVLSLKLKN</sequence>
<gene>
    <name evidence="2" type="ORF">DWV35_07605</name>
    <name evidence="1" type="ORF">F3B53_05220</name>
</gene>
<protein>
    <submittedName>
        <fullName evidence="2">Uncharacterized protein</fullName>
    </submittedName>
</protein>
<proteinExistence type="predicted"/>
<dbReference type="Proteomes" id="UP000375690">
    <property type="component" value="Unassembled WGS sequence"/>
</dbReference>
<reference evidence="2 3" key="1">
    <citation type="submission" date="2018-08" db="EMBL/GenBank/DDBJ databases">
        <title>A genome reference for cultivated species of the human gut microbiota.</title>
        <authorList>
            <person name="Zou Y."/>
            <person name="Xue W."/>
            <person name="Luo G."/>
        </authorList>
    </citation>
    <scope>NUCLEOTIDE SEQUENCE [LARGE SCALE GENOMIC DNA]</scope>
    <source>
        <strain evidence="2 3">AF04-46</strain>
    </source>
</reference>
<organism evidence="2 3">
    <name type="scientific">Bacteroides ovatus</name>
    <dbReference type="NCBI Taxonomy" id="28116"/>
    <lineage>
        <taxon>Bacteria</taxon>
        <taxon>Pseudomonadati</taxon>
        <taxon>Bacteroidota</taxon>
        <taxon>Bacteroidia</taxon>
        <taxon>Bacteroidales</taxon>
        <taxon>Bacteroidaceae</taxon>
        <taxon>Bacteroides</taxon>
    </lineage>
</organism>
<dbReference type="Proteomes" id="UP000286031">
    <property type="component" value="Unassembled WGS sequence"/>
</dbReference>
<accession>A0A413ETY8</accession>
<name>A0A413ETY8_BACOV</name>
<reference evidence="1 4" key="2">
    <citation type="journal article" date="2019" name="Nat. Med.">
        <title>A library of human gut bacterial isolates paired with longitudinal multiomics data enables mechanistic microbiome research.</title>
        <authorList>
            <person name="Poyet M."/>
            <person name="Groussin M."/>
            <person name="Gibbons S.M."/>
            <person name="Avila-Pacheco J."/>
            <person name="Jiang X."/>
            <person name="Kearney S.M."/>
            <person name="Perrotta A.R."/>
            <person name="Berdy B."/>
            <person name="Zhao S."/>
            <person name="Lieberman T.D."/>
            <person name="Swanson P.K."/>
            <person name="Smith M."/>
            <person name="Roesemann S."/>
            <person name="Alexander J.E."/>
            <person name="Rich S.A."/>
            <person name="Livny J."/>
            <person name="Vlamakis H."/>
            <person name="Clish C."/>
            <person name="Bullock K."/>
            <person name="Deik A."/>
            <person name="Scott J."/>
            <person name="Pierce K.A."/>
            <person name="Xavier R.J."/>
            <person name="Alm E.J."/>
        </authorList>
    </citation>
    <scope>NUCLEOTIDE SEQUENCE [LARGE SCALE GENOMIC DNA]</scope>
    <source>
        <strain evidence="1 4">BIOML-A2</strain>
    </source>
</reference>
<evidence type="ECO:0000313" key="1">
    <source>
        <dbReference type="EMBL" id="KAB1329497.1"/>
    </source>
</evidence>
<comment type="caution">
    <text evidence="2">The sequence shown here is derived from an EMBL/GenBank/DDBJ whole genome shotgun (WGS) entry which is preliminary data.</text>
</comment>
<evidence type="ECO:0000313" key="2">
    <source>
        <dbReference type="EMBL" id="RGX11173.1"/>
    </source>
</evidence>
<evidence type="ECO:0000313" key="4">
    <source>
        <dbReference type="Proteomes" id="UP000375690"/>
    </source>
</evidence>
<evidence type="ECO:0000313" key="3">
    <source>
        <dbReference type="Proteomes" id="UP000286031"/>
    </source>
</evidence>